<dbReference type="InParanoid" id="A0A1C7NAU5"/>
<comment type="caution">
    <text evidence="1">The sequence shown here is derived from an EMBL/GenBank/DDBJ whole genome shotgun (WGS) entry which is preliminary data.</text>
</comment>
<evidence type="ECO:0000313" key="2">
    <source>
        <dbReference type="Proteomes" id="UP000093000"/>
    </source>
</evidence>
<dbReference type="AlphaFoldDB" id="A0A1C7NAU5"/>
<keyword evidence="2" id="KW-1185">Reference proteome</keyword>
<dbReference type="EMBL" id="LUGH01000363">
    <property type="protein sequence ID" value="OBZ85756.1"/>
    <property type="molecule type" value="Genomic_DNA"/>
</dbReference>
<dbReference type="Proteomes" id="UP000093000">
    <property type="component" value="Unassembled WGS sequence"/>
</dbReference>
<protein>
    <submittedName>
        <fullName evidence="1">Uncharacterized protein</fullName>
    </submittedName>
</protein>
<reference evidence="1 2" key="1">
    <citation type="submission" date="2016-03" db="EMBL/GenBank/DDBJ databases">
        <title>Choanephora cucurbitarum.</title>
        <authorList>
            <person name="Min B."/>
            <person name="Park H."/>
            <person name="Park J.-H."/>
            <person name="Shin H.-D."/>
            <person name="Choi I.-G."/>
        </authorList>
    </citation>
    <scope>NUCLEOTIDE SEQUENCE [LARGE SCALE GENOMIC DNA]</scope>
    <source>
        <strain evidence="1 2">KUS-F28377</strain>
    </source>
</reference>
<sequence length="156" mass="17870">MLARKVNRAIQAYRALQKVADDLRESHTEDVLNGSFDEERSKKVEKAYHQLEVFRVASARQFPKVKEFIKEESNGGSQLQISEMPCLMGVVERLESKHGSKYRNIKGLTDHLESYCVSQGIDLDFEHEKCMPSLLGMARRVHRHAQAKSFEHQGIA</sequence>
<gene>
    <name evidence="1" type="ORF">A0J61_06191</name>
</gene>
<proteinExistence type="predicted"/>
<accession>A0A1C7NAU5</accession>
<organism evidence="1 2">
    <name type="scientific">Choanephora cucurbitarum</name>
    <dbReference type="NCBI Taxonomy" id="101091"/>
    <lineage>
        <taxon>Eukaryota</taxon>
        <taxon>Fungi</taxon>
        <taxon>Fungi incertae sedis</taxon>
        <taxon>Mucoromycota</taxon>
        <taxon>Mucoromycotina</taxon>
        <taxon>Mucoromycetes</taxon>
        <taxon>Mucorales</taxon>
        <taxon>Mucorineae</taxon>
        <taxon>Choanephoraceae</taxon>
        <taxon>Choanephoroideae</taxon>
        <taxon>Choanephora</taxon>
    </lineage>
</organism>
<evidence type="ECO:0000313" key="1">
    <source>
        <dbReference type="EMBL" id="OBZ85756.1"/>
    </source>
</evidence>
<name>A0A1C7NAU5_9FUNG</name>